<dbReference type="eggNOG" id="COG0451">
    <property type="taxonomic scope" value="Bacteria"/>
</dbReference>
<accession>F8A4W5</accession>
<evidence type="ECO:0000313" key="2">
    <source>
        <dbReference type="Proteomes" id="UP000000485"/>
    </source>
</evidence>
<name>F8A4W5_CELGA</name>
<sequence>MSAQPSRYLSTYLDDHLSGATVALNRVRRSSRTFAGTPAGDVLAPIAEQLEDEREFLVATAERLGVHVSRYKLAGAWVAERVGRLKPNGHVRGPSPLSALLEVELLRGGVTAKASLWDALDELADAGVEGIDRTRVAVFRRQADEQVASLTALAARLRRPVLGGRD</sequence>
<gene>
    <name evidence="1" type="ordered locus">Celgi_1557</name>
</gene>
<dbReference type="STRING" id="593907.Celgi_1557"/>
<dbReference type="HOGENOM" id="CLU_127596_1_0_11"/>
<organism evidence="1 2">
    <name type="scientific">Cellulomonas gilvus (strain ATCC 13127 / NRRL B-14078)</name>
    <name type="common">Cellvibrio gilvus</name>
    <dbReference type="NCBI Taxonomy" id="593907"/>
    <lineage>
        <taxon>Bacteria</taxon>
        <taxon>Bacillati</taxon>
        <taxon>Actinomycetota</taxon>
        <taxon>Actinomycetes</taxon>
        <taxon>Micrococcales</taxon>
        <taxon>Cellulomonadaceae</taxon>
        <taxon>Cellulomonas</taxon>
    </lineage>
</organism>
<dbReference type="AlphaFoldDB" id="F8A4W5"/>
<keyword evidence="2" id="KW-1185">Reference proteome</keyword>
<reference evidence="2" key="1">
    <citation type="submission" date="2011-04" db="EMBL/GenBank/DDBJ databases">
        <title>Complete sequence of Cellvibrio gilvus ATCC 13127.</title>
        <authorList>
            <person name="Lucas S."/>
            <person name="Han J."/>
            <person name="Lapidus A."/>
            <person name="Cheng J.-F."/>
            <person name="Goodwin L."/>
            <person name="Pitluck S."/>
            <person name="Peters L."/>
            <person name="Munk A."/>
            <person name="Detter J.C."/>
            <person name="Han C."/>
            <person name="Tapia R."/>
            <person name="Land M."/>
            <person name="Hauser L."/>
            <person name="Kyrpides N."/>
            <person name="Ivanova N."/>
            <person name="Ovchinnikova G."/>
            <person name="Pagani I."/>
            <person name="Mead D."/>
            <person name="Brumm P."/>
            <person name="Woyke T."/>
        </authorList>
    </citation>
    <scope>NUCLEOTIDE SEQUENCE [LARGE SCALE GENOMIC DNA]</scope>
    <source>
        <strain evidence="2">ATCC 13127 / NRRL B-14078</strain>
    </source>
</reference>
<dbReference type="RefSeq" id="WP_013883587.1">
    <property type="nucleotide sequence ID" value="NC_015671.1"/>
</dbReference>
<evidence type="ECO:0000313" key="1">
    <source>
        <dbReference type="EMBL" id="AEI12068.1"/>
    </source>
</evidence>
<dbReference type="KEGG" id="cga:Celgi_1557"/>
<proteinExistence type="predicted"/>
<dbReference type="OrthoDB" id="3338687at2"/>
<protein>
    <submittedName>
        <fullName evidence="1">Uncharacterized protein</fullName>
    </submittedName>
</protein>
<dbReference type="Proteomes" id="UP000000485">
    <property type="component" value="Chromosome"/>
</dbReference>
<dbReference type="EMBL" id="CP002665">
    <property type="protein sequence ID" value="AEI12068.1"/>
    <property type="molecule type" value="Genomic_DNA"/>
</dbReference>